<sequence length="1024" mass="107524">MKNWKTFVSAMCAVLLVAGTTPVSTVSAAGSETCPNSASALDSQSVNRASNELVIDDNSFNLDSLIKSGLGDSPTIKIGVDLTGVGQTVLPKQVTLLTGWKTGNFFEPEEYETERQLGNNIQGAAFTFEEGSNVTVKSIRFKMPEKSITIPAGVTVNFENCSFNSTIVNYGNATFHNCTFGNGQIENHGNASYTGTTSEPENTVEPQQPIGGELIIDDSNPYDLDEILASSLGSNNVVKIAYNMSSVGNTVLPSQVKTLMGWQIGNIFYDEGEKVRTLGNNLNDETFSFEAGSNTTVRSIDFRMKEKAFTIPEGATVQFVNCSFSDTIVNNGTAVFDNCTFKNGKIENNGAAEYINGTKEPENLGTPSEAHIPLGVVIHKSDVQDAVVGTQYAGEISYEVSGSNKDQADVTVEVSPSDMGIRAEVKEGKIVLSGTPTKAGTVDVTLTAKAQGDTDVSDTVQVSVNQPLTVSVEGQLDCVTAGQSGYSDYLDVYVAEGDGEKVNYYDYMQGNSDAELEVSLSPEGSGMTASWLFDQISVSGTPEKAGTYYVSVTLKDKGQVVTSNQVELRIYTGDETLKGQFETLDGSQSTWDMEPYEIWNSDNAVVPTYLKTIYGSHESGLYGIIGNNKSIGTDTLVIPDGCDVTLENIKVYSSVKIIVEKGGSLTLRDSVAYGTIEVNGGTFSMDHSAGLVDQLILNDGSVLKDADIVSNGRFLTDGSGKEVVDTVVIVNGTVTAQGINTIEAECGHGDEPGQTALQVNGQLVIPEGSVLTAIGGGDELYGPGWNGGIGVYLNNGVISGEGKLIAKGGVGVDGPGGNAIDGTGKITVAELESTGGDSIKLIVGQDKGGDAVGESVIVTTKNPVLKGGDGDPVGSAVVTLKSDKSVLKDLLSQLKELNEADYTAESWTVLQEAIADAQAVLDDNDATQDQVDQAVSDLEAAQKQLEKKQEPSQEPDDQDPEQPGENEGSQTPGQNTGDDSSQGSTQGGSTSNPSTGESSPVAGMAGLLAASGLTLAILKKKKSQ</sequence>
<evidence type="ECO:0000256" key="2">
    <source>
        <dbReference type="SAM" id="SignalP"/>
    </source>
</evidence>
<keyword evidence="4" id="KW-1185">Reference proteome</keyword>
<dbReference type="Gene3D" id="1.20.1270.70">
    <property type="entry name" value="Designed single chain three-helix bundle"/>
    <property type="match status" value="1"/>
</dbReference>
<feature type="chain" id="PRO_5031184999" description="Gram-positive cocci surface proteins LPxTG domain-containing protein" evidence="2">
    <location>
        <begin position="29"/>
        <end position="1024"/>
    </location>
</feature>
<dbReference type="Pfam" id="PF07554">
    <property type="entry name" value="FIVAR"/>
    <property type="match status" value="1"/>
</dbReference>
<evidence type="ECO:0000256" key="1">
    <source>
        <dbReference type="SAM" id="MobiDB-lite"/>
    </source>
</evidence>
<organism evidence="3 4">
    <name type="scientific">Solibaculum mannosilyticum</name>
    <dbReference type="NCBI Taxonomy" id="2780922"/>
    <lineage>
        <taxon>Bacteria</taxon>
        <taxon>Bacillati</taxon>
        <taxon>Bacillota</taxon>
        <taxon>Clostridia</taxon>
        <taxon>Eubacteriales</taxon>
        <taxon>Oscillospiraceae</taxon>
        <taxon>Solibaculum</taxon>
    </lineage>
</organism>
<accession>A0A7I8CZ68</accession>
<dbReference type="NCBIfam" id="TIGR01167">
    <property type="entry name" value="LPXTG_anchor"/>
    <property type="match status" value="1"/>
</dbReference>
<name>A0A7I8CZ68_9FIRM</name>
<dbReference type="InterPro" id="IPR013783">
    <property type="entry name" value="Ig-like_fold"/>
</dbReference>
<reference evidence="4" key="1">
    <citation type="submission" date="2020-07" db="EMBL/GenBank/DDBJ databases">
        <title>Complete genome sequencing of Clostridia bacterium strain 12CBH8.</title>
        <authorList>
            <person name="Sakamoto M."/>
            <person name="Murakami T."/>
            <person name="Mori H."/>
        </authorList>
    </citation>
    <scope>NUCLEOTIDE SEQUENCE [LARGE SCALE GENOMIC DNA]</scope>
    <source>
        <strain evidence="4">12CBH8</strain>
    </source>
</reference>
<dbReference type="Proteomes" id="UP000593890">
    <property type="component" value="Chromosome"/>
</dbReference>
<dbReference type="EMBL" id="AP023321">
    <property type="protein sequence ID" value="BCI59781.1"/>
    <property type="molecule type" value="Genomic_DNA"/>
</dbReference>
<keyword evidence="2" id="KW-0732">Signal</keyword>
<gene>
    <name evidence="3" type="ORF">C12CBH8_04200</name>
</gene>
<proteinExistence type="predicted"/>
<feature type="signal peptide" evidence="2">
    <location>
        <begin position="1"/>
        <end position="28"/>
    </location>
</feature>
<protein>
    <recommendedName>
        <fullName evidence="5">Gram-positive cocci surface proteins LPxTG domain-containing protein</fullName>
    </recommendedName>
</protein>
<feature type="compositionally biased region" description="Low complexity" evidence="1">
    <location>
        <begin position="976"/>
        <end position="1003"/>
    </location>
</feature>
<dbReference type="AlphaFoldDB" id="A0A7I8CZ68"/>
<evidence type="ECO:0008006" key="5">
    <source>
        <dbReference type="Google" id="ProtNLM"/>
    </source>
</evidence>
<dbReference type="KEGG" id="sman:C12CBH8_04200"/>
<feature type="region of interest" description="Disordered" evidence="1">
    <location>
        <begin position="942"/>
        <end position="1003"/>
    </location>
</feature>
<evidence type="ECO:0000313" key="3">
    <source>
        <dbReference type="EMBL" id="BCI59781.1"/>
    </source>
</evidence>
<evidence type="ECO:0000313" key="4">
    <source>
        <dbReference type="Proteomes" id="UP000593890"/>
    </source>
</evidence>
<dbReference type="Gene3D" id="2.60.40.10">
    <property type="entry name" value="Immunoglobulins"/>
    <property type="match status" value="1"/>
</dbReference>
<dbReference type="RefSeq" id="WP_215533433.1">
    <property type="nucleotide sequence ID" value="NZ_AP023321.1"/>
</dbReference>
<feature type="compositionally biased region" description="Acidic residues" evidence="1">
    <location>
        <begin position="953"/>
        <end position="964"/>
    </location>
</feature>